<keyword evidence="3" id="KW-1185">Reference proteome</keyword>
<evidence type="ECO:0000256" key="1">
    <source>
        <dbReference type="SAM" id="SignalP"/>
    </source>
</evidence>
<dbReference type="Gene3D" id="3.40.30.10">
    <property type="entry name" value="Glutaredoxin"/>
    <property type="match status" value="3"/>
</dbReference>
<dbReference type="Pfam" id="PF00085">
    <property type="entry name" value="Thioredoxin"/>
    <property type="match status" value="1"/>
</dbReference>
<organism evidence="3 4">
    <name type="scientific">Drosophila kikkawai</name>
    <name type="common">Fruit fly</name>
    <dbReference type="NCBI Taxonomy" id="30033"/>
    <lineage>
        <taxon>Eukaryota</taxon>
        <taxon>Metazoa</taxon>
        <taxon>Ecdysozoa</taxon>
        <taxon>Arthropoda</taxon>
        <taxon>Hexapoda</taxon>
        <taxon>Insecta</taxon>
        <taxon>Pterygota</taxon>
        <taxon>Neoptera</taxon>
        <taxon>Endopterygota</taxon>
        <taxon>Diptera</taxon>
        <taxon>Brachycera</taxon>
        <taxon>Muscomorpha</taxon>
        <taxon>Ephydroidea</taxon>
        <taxon>Drosophilidae</taxon>
        <taxon>Drosophila</taxon>
        <taxon>Sophophora</taxon>
    </lineage>
</organism>
<dbReference type="PROSITE" id="PS51352">
    <property type="entry name" value="THIOREDOXIN_2"/>
    <property type="match status" value="1"/>
</dbReference>
<evidence type="ECO:0000313" key="3">
    <source>
        <dbReference type="Proteomes" id="UP001652661"/>
    </source>
</evidence>
<proteinExistence type="predicted"/>
<feature type="chain" id="PRO_5028251084" evidence="1">
    <location>
        <begin position="26"/>
        <end position="409"/>
    </location>
</feature>
<dbReference type="Pfam" id="PF13848">
    <property type="entry name" value="Thioredoxin_6"/>
    <property type="match status" value="1"/>
</dbReference>
<protein>
    <submittedName>
        <fullName evidence="4">Endoplasmic reticulum resident protein 44</fullName>
    </submittedName>
</protein>
<dbReference type="GeneID" id="108085396"/>
<dbReference type="PANTHER" id="PTHR46295">
    <property type="entry name" value="ENDOPLASMIC RETICULUM RESIDENT PROTEIN 44"/>
    <property type="match status" value="1"/>
</dbReference>
<reference evidence="4" key="1">
    <citation type="submission" date="2025-08" db="UniProtKB">
        <authorList>
            <consortium name="RefSeq"/>
        </authorList>
    </citation>
    <scope>IDENTIFICATION</scope>
    <source>
        <strain evidence="4">14028-0561.14</strain>
        <tissue evidence="4">Whole fly</tissue>
    </source>
</reference>
<gene>
    <name evidence="4" type="primary">LOC108085396</name>
</gene>
<sequence>MKVTGSWDILIPLTILCCKLYPATGGSAVVITNENWENIIKSNDVVLLNFYVDWCRFSKQLEPIFEEAAARIREQFPEDGRVILGKVNCDDESEVANRFDIFKYPTLKVAKSGLTINQEYRGQRSVKAFVEFVERELSGPIKEFQNISELHDADVGDGLVIGYFISRDHEEYLSYRRVARIYRNDCKFMVGFGEVSRDLHPPGENLLIFRADFLNINYKEYYSEYSGNLTNFMDLMSWVSDKCKPLVRDITFDNAEELTEEGLPLLIAFYNKNDLGPVREFQTVVKTQLADEKRVNFLTADGALFGHPLFHMGKSMDDLPVIAIDSFQHMYVFPKFADIHQPGVLKKFIDDLFTGQHHLDYHNPKDSFEETIETAVEVLTPPAIHESKFKELLPSKHRYTLLNRSRDEL</sequence>
<dbReference type="OMA" id="HREYYSE"/>
<dbReference type="GO" id="GO:0006457">
    <property type="term" value="P:protein folding"/>
    <property type="evidence" value="ECO:0007669"/>
    <property type="project" value="TreeGrafter"/>
</dbReference>
<dbReference type="RefSeq" id="XP_017037453.1">
    <property type="nucleotide sequence ID" value="XM_017181964.3"/>
</dbReference>
<keyword evidence="1" id="KW-0732">Signal</keyword>
<feature type="domain" description="Thioredoxin" evidence="2">
    <location>
        <begin position="9"/>
        <end position="138"/>
    </location>
</feature>
<dbReference type="OrthoDB" id="294696at2759"/>
<evidence type="ECO:0000313" key="4">
    <source>
        <dbReference type="RefSeq" id="XP_017037453.1"/>
    </source>
</evidence>
<dbReference type="GO" id="GO:0003756">
    <property type="term" value="F:protein disulfide isomerase activity"/>
    <property type="evidence" value="ECO:0007669"/>
    <property type="project" value="TreeGrafter"/>
</dbReference>
<dbReference type="InterPro" id="IPR052643">
    <property type="entry name" value="ERP44"/>
</dbReference>
<accession>A0A6P4JRE3</accession>
<dbReference type="GO" id="GO:0005789">
    <property type="term" value="C:endoplasmic reticulum membrane"/>
    <property type="evidence" value="ECO:0007669"/>
    <property type="project" value="TreeGrafter"/>
</dbReference>
<dbReference type="InterPro" id="IPR036249">
    <property type="entry name" value="Thioredoxin-like_sf"/>
</dbReference>
<dbReference type="GO" id="GO:0005793">
    <property type="term" value="C:endoplasmic reticulum-Golgi intermediate compartment"/>
    <property type="evidence" value="ECO:0007669"/>
    <property type="project" value="TreeGrafter"/>
</dbReference>
<dbReference type="SUPFAM" id="SSF52833">
    <property type="entry name" value="Thioredoxin-like"/>
    <property type="match status" value="3"/>
</dbReference>
<evidence type="ECO:0000259" key="2">
    <source>
        <dbReference type="PROSITE" id="PS51352"/>
    </source>
</evidence>
<name>A0A6P4JRE3_DROKI</name>
<feature type="signal peptide" evidence="1">
    <location>
        <begin position="1"/>
        <end position="25"/>
    </location>
</feature>
<dbReference type="PANTHER" id="PTHR46295:SF1">
    <property type="entry name" value="ENDOPLASMIC RETICULUM RESIDENT PROTEIN 44"/>
    <property type="match status" value="1"/>
</dbReference>
<dbReference type="AlphaFoldDB" id="A0A6P4JRE3"/>
<dbReference type="Proteomes" id="UP001652661">
    <property type="component" value="Chromosome 3R"/>
</dbReference>
<dbReference type="InterPro" id="IPR013766">
    <property type="entry name" value="Thioredoxin_domain"/>
</dbReference>